<dbReference type="GeneID" id="19147437"/>
<dbReference type="HOGENOM" id="CLU_428932_0_0_1"/>
<dbReference type="KEGG" id="bze:COCCADRAFT_3319"/>
<keyword evidence="1" id="KW-0175">Coiled coil</keyword>
<feature type="coiled-coil region" evidence="1">
    <location>
        <begin position="642"/>
        <end position="676"/>
    </location>
</feature>
<dbReference type="eggNOG" id="ENOG502SS0Y">
    <property type="taxonomic scope" value="Eukaryota"/>
</dbReference>
<name>W6YD00_COCC2</name>
<dbReference type="STRING" id="930089.W6YD00"/>
<evidence type="ECO:0000259" key="2">
    <source>
        <dbReference type="Pfam" id="PF10263"/>
    </source>
</evidence>
<dbReference type="OrthoDB" id="5236983at2759"/>
<protein>
    <recommendedName>
        <fullName evidence="2">SprT-like domain-containing protein</fullName>
    </recommendedName>
</protein>
<proteinExistence type="predicted"/>
<accession>W6YD00</accession>
<evidence type="ECO:0000313" key="4">
    <source>
        <dbReference type="Proteomes" id="UP000053841"/>
    </source>
</evidence>
<evidence type="ECO:0000256" key="1">
    <source>
        <dbReference type="SAM" id="Coils"/>
    </source>
</evidence>
<feature type="domain" description="SprT-like" evidence="2">
    <location>
        <begin position="117"/>
        <end position="226"/>
    </location>
</feature>
<dbReference type="AlphaFoldDB" id="W6YD00"/>
<dbReference type="EMBL" id="KI964574">
    <property type="protein sequence ID" value="EUC35523.1"/>
    <property type="molecule type" value="Genomic_DNA"/>
</dbReference>
<dbReference type="Proteomes" id="UP000053841">
    <property type="component" value="Unassembled WGS sequence"/>
</dbReference>
<dbReference type="GO" id="GO:0006950">
    <property type="term" value="P:response to stress"/>
    <property type="evidence" value="ECO:0007669"/>
    <property type="project" value="UniProtKB-ARBA"/>
</dbReference>
<keyword evidence="4" id="KW-1185">Reference proteome</keyword>
<organism evidence="3 4">
    <name type="scientific">Cochliobolus carbonum (strain 26-R-13)</name>
    <name type="common">Maize leaf spot fungus</name>
    <name type="synonym">Bipolaris zeicola</name>
    <dbReference type="NCBI Taxonomy" id="930089"/>
    <lineage>
        <taxon>Eukaryota</taxon>
        <taxon>Fungi</taxon>
        <taxon>Dikarya</taxon>
        <taxon>Ascomycota</taxon>
        <taxon>Pezizomycotina</taxon>
        <taxon>Dothideomycetes</taxon>
        <taxon>Pleosporomycetidae</taxon>
        <taxon>Pleosporales</taxon>
        <taxon>Pleosporineae</taxon>
        <taxon>Pleosporaceae</taxon>
        <taxon>Bipolaris</taxon>
    </lineage>
</organism>
<gene>
    <name evidence="3" type="ORF">COCCADRAFT_3319</name>
</gene>
<dbReference type="Pfam" id="PF10263">
    <property type="entry name" value="SprT-like"/>
    <property type="match status" value="1"/>
</dbReference>
<evidence type="ECO:0000313" key="3">
    <source>
        <dbReference type="EMBL" id="EUC35523.1"/>
    </source>
</evidence>
<dbReference type="InterPro" id="IPR006640">
    <property type="entry name" value="SprT-like_domain"/>
</dbReference>
<sequence length="707" mass="81276">MSLSFTDLLALFPFGDDFVDEEVFSRSQSPLSDLLSDVYLPLDSYSYGHPLLNTTLQLQDPYLRCDRDLEWNIDWAVAFLVDQLEQRWVDAAASLMNIRRQAAALHENSLSEEIPFQIFNKLDQALFAGFLKNSVFLDVSRLDSDISGVTYTHRWGPNPEVKRISIIFNQDAIRHGRARDIVATLIHHLIHAYFLVACGEQKENEMDYGRLNHGLQFGKIMLAIRRLSAAHGRELTTLDYGHRLSSRHHYADDYYRPWTRDEVKHEDGNKWYFSHCHSDVRGPSDSEVDKWYKNVCQPMLDLPPSIRGLEVEVYNVRRHELVKRRRAHLGSSSKSIEFIFRDRPVLVGREKIERFPSVMRAFDKAGSRFLRVHKEVSEDTFMRLLEFLHTGSYPPDPHVFAGAAVDRDVRHKAPPIIKPQNISVEAVVVLADIRFAKLGLYMGFEDCKAYALDRMNTYGVLYEDPVAVLKEIYRGCELDPDLKVWARMFLTRCPAASSPGYYHGDSLGHSTVEPPNLLKLKSQQGPYRSRFLNAIEVSGALENDVNKARAELKTAGWYTPFRRPADQPAHNLNNHLHVRPHFFPDSSSPSSSSSGSWYKVRDLTSQLSSLSVNRAPGIERGKVRDGDHIGPNCTYKKVNYSMKDREQRLRDVDVELDKARENVKRLEREREDRRKKETQKQVKIQAVALVEELLEGNLGQRRGIDED</sequence>
<reference evidence="3 4" key="1">
    <citation type="journal article" date="2013" name="PLoS Genet.">
        <title>Comparative genome structure, secondary metabolite, and effector coding capacity across Cochliobolus pathogens.</title>
        <authorList>
            <person name="Condon B.J."/>
            <person name="Leng Y."/>
            <person name="Wu D."/>
            <person name="Bushley K.E."/>
            <person name="Ohm R.A."/>
            <person name="Otillar R."/>
            <person name="Martin J."/>
            <person name="Schackwitz W."/>
            <person name="Grimwood J."/>
            <person name="MohdZainudin N."/>
            <person name="Xue C."/>
            <person name="Wang R."/>
            <person name="Manning V.A."/>
            <person name="Dhillon B."/>
            <person name="Tu Z.J."/>
            <person name="Steffenson B.J."/>
            <person name="Salamov A."/>
            <person name="Sun H."/>
            <person name="Lowry S."/>
            <person name="LaButti K."/>
            <person name="Han J."/>
            <person name="Copeland A."/>
            <person name="Lindquist E."/>
            <person name="Barry K."/>
            <person name="Schmutz J."/>
            <person name="Baker S.E."/>
            <person name="Ciuffetti L.M."/>
            <person name="Grigoriev I.V."/>
            <person name="Zhong S."/>
            <person name="Turgeon B.G."/>
        </authorList>
    </citation>
    <scope>NUCLEOTIDE SEQUENCE [LARGE SCALE GENOMIC DNA]</scope>
    <source>
        <strain evidence="3 4">26-R-13</strain>
    </source>
</reference>
<dbReference type="RefSeq" id="XP_007710175.1">
    <property type="nucleotide sequence ID" value="XM_007711985.1"/>
</dbReference>